<feature type="transmembrane region" description="Helical" evidence="1">
    <location>
        <begin position="6"/>
        <end position="24"/>
    </location>
</feature>
<dbReference type="NCBIfam" id="TIGR01478">
    <property type="entry name" value="STEVOR"/>
    <property type="match status" value="1"/>
</dbReference>
<dbReference type="EMBL" id="KI926910">
    <property type="protein sequence ID" value="ETW33059.1"/>
    <property type="molecule type" value="Genomic_DNA"/>
</dbReference>
<dbReference type="Pfam" id="PF17410">
    <property type="entry name" value="Stevor"/>
    <property type="match status" value="1"/>
</dbReference>
<dbReference type="InterPro" id="IPR006374">
    <property type="entry name" value="VSA_Stevor"/>
</dbReference>
<evidence type="ECO:0000313" key="3">
    <source>
        <dbReference type="Proteomes" id="UP000030708"/>
    </source>
</evidence>
<evidence type="ECO:0008006" key="4">
    <source>
        <dbReference type="Google" id="ProtNLM"/>
    </source>
</evidence>
<accession>A0A024VWH6</accession>
<feature type="transmembrane region" description="Helical" evidence="1">
    <location>
        <begin position="182"/>
        <end position="205"/>
    </location>
</feature>
<reference evidence="2 3" key="2">
    <citation type="submission" date="2013-02" db="EMBL/GenBank/DDBJ databases">
        <title>The Genome Sequence of Plasmodium falciparum Tanzania (2000708).</title>
        <authorList>
            <consortium name="The Broad Institute Genome Sequencing Platform"/>
            <consortium name="The Broad Institute Genome Sequencing Center for Infectious Disease"/>
            <person name="Neafsey D."/>
            <person name="Cheeseman I."/>
            <person name="Volkman S."/>
            <person name="Adams J."/>
            <person name="Walker B."/>
            <person name="Young S.K."/>
            <person name="Zeng Q."/>
            <person name="Gargeya S."/>
            <person name="Fitzgerald M."/>
            <person name="Haas B."/>
            <person name="Abouelleil A."/>
            <person name="Alvarado L."/>
            <person name="Arachchi H.M."/>
            <person name="Berlin A.M."/>
            <person name="Chapman S.B."/>
            <person name="Dewar J."/>
            <person name="Goldberg J."/>
            <person name="Griggs A."/>
            <person name="Gujja S."/>
            <person name="Hansen M."/>
            <person name="Howarth C."/>
            <person name="Imamovic A."/>
            <person name="Larimer J."/>
            <person name="McCowan C."/>
            <person name="Murphy C."/>
            <person name="Neiman D."/>
            <person name="Pearson M."/>
            <person name="Priest M."/>
            <person name="Roberts A."/>
            <person name="Saif S."/>
            <person name="Shea T."/>
            <person name="Sisk P."/>
            <person name="Sykes S."/>
            <person name="Wortman J."/>
            <person name="Nusbaum C."/>
            <person name="Birren B."/>
        </authorList>
    </citation>
    <scope>NUCLEOTIDE SEQUENCE [LARGE SCALE GENOMIC DNA]</scope>
    <source>
        <strain evidence="3">Tanzania (2000708)</strain>
    </source>
</reference>
<dbReference type="AlphaFoldDB" id="A0A024VWH6"/>
<keyword evidence="1" id="KW-0812">Transmembrane</keyword>
<name>A0A024VWH6_PLAFA</name>
<organism evidence="2 3">
    <name type="scientific">Plasmodium falciparum Tanzania</name>
    <name type="common">2000708</name>
    <dbReference type="NCBI Taxonomy" id="1036725"/>
    <lineage>
        <taxon>Eukaryota</taxon>
        <taxon>Sar</taxon>
        <taxon>Alveolata</taxon>
        <taxon>Apicomplexa</taxon>
        <taxon>Aconoidasida</taxon>
        <taxon>Haemosporida</taxon>
        <taxon>Plasmodiidae</taxon>
        <taxon>Plasmodium</taxon>
        <taxon>Plasmodium (Laverania)</taxon>
    </lineage>
</organism>
<proteinExistence type="predicted"/>
<protein>
    <recommendedName>
        <fullName evidence="4">Stevor</fullName>
    </recommendedName>
</protein>
<feature type="transmembrane region" description="Helical" evidence="1">
    <location>
        <begin position="265"/>
        <end position="289"/>
    </location>
</feature>
<gene>
    <name evidence="2" type="ORF">PFTANZ_06227</name>
</gene>
<evidence type="ECO:0000256" key="1">
    <source>
        <dbReference type="SAM" id="Phobius"/>
    </source>
</evidence>
<sequence>MNIHYINILVMSFLLNVILFSDNVNNQNKKYNIDYIQNSTQMIMMKSRRLTEIQMSKCPHYYNDPELKKIIDKLNEERIKKYREVNNSFEELRELFGKEGTKFLYKSGMKKSSKKENELLKKYEDTIRDEHNVISKSGIYTNKDKKSNNKSRKYENEKISGNEMASSYKVHDNYLDNLRKGCFVGVGICTFCSLLVSNIGIGYAVTAAKGIITTAYSADILAELAKILANVYFFFASSIHNAPISSATLFYGDAFGAATTASTAFLPYGIVALVLIVASIAIIFLFIWLRKRRKHSWKYECKKHLCT</sequence>
<keyword evidence="1" id="KW-1133">Transmembrane helix</keyword>
<dbReference type="Proteomes" id="UP000030708">
    <property type="component" value="Unassembled WGS sequence"/>
</dbReference>
<reference evidence="2 3" key="1">
    <citation type="submission" date="2013-02" db="EMBL/GenBank/DDBJ databases">
        <title>The Genome Annotation of Plasmodium falciparum Tanzania (2000708).</title>
        <authorList>
            <consortium name="The Broad Institute Genome Sequencing Platform"/>
            <consortium name="The Broad Institute Genome Sequencing Center for Infectious Disease"/>
            <person name="Neafsey D."/>
            <person name="Hoffman S."/>
            <person name="Volkman S."/>
            <person name="Rosenthal P."/>
            <person name="Walker B."/>
            <person name="Young S.K."/>
            <person name="Zeng Q."/>
            <person name="Gargeya S."/>
            <person name="Fitzgerald M."/>
            <person name="Haas B."/>
            <person name="Abouelleil A."/>
            <person name="Allen A.W."/>
            <person name="Alvarado L."/>
            <person name="Arachchi H.M."/>
            <person name="Berlin A.M."/>
            <person name="Chapman S.B."/>
            <person name="Gainer-Dewar J."/>
            <person name="Goldberg J."/>
            <person name="Griggs A."/>
            <person name="Gujja S."/>
            <person name="Hansen M."/>
            <person name="Howarth C."/>
            <person name="Imamovic A."/>
            <person name="Ireland A."/>
            <person name="Larimer J."/>
            <person name="McCowan C."/>
            <person name="Murphy C."/>
            <person name="Pearson M."/>
            <person name="Poon T.W."/>
            <person name="Priest M."/>
            <person name="Roberts A."/>
            <person name="Saif S."/>
            <person name="Shea T."/>
            <person name="Sisk P."/>
            <person name="Sykes S."/>
            <person name="Wortman J."/>
            <person name="Nusbaum C."/>
            <person name="Birren B."/>
        </authorList>
    </citation>
    <scope>NUCLEOTIDE SEQUENCE [LARGE SCALE GENOMIC DNA]</scope>
    <source>
        <strain evidence="3">Tanzania (2000708)</strain>
    </source>
</reference>
<keyword evidence="1" id="KW-0472">Membrane</keyword>
<evidence type="ECO:0000313" key="2">
    <source>
        <dbReference type="EMBL" id="ETW33059.1"/>
    </source>
</evidence>